<keyword evidence="2" id="KW-0186">Copper</keyword>
<keyword evidence="6" id="KW-1185">Reference proteome</keyword>
<dbReference type="RefSeq" id="XP_012207079.1">
    <property type="nucleotide sequence ID" value="XM_012351689.1"/>
</dbReference>
<sequence>MRLLYLWPLLALVALVAGQTTVNCPNPRVRKAWSAFSQTEKSTYIDAVSLAMKNGLHQRFVEVHMHPASEREAHACMFIYWHRAFLLAYENMLRSLGAQFACVTLPFWDYPRLGANFADRQCRSMLECSDLLQDFGGSLPRDRNGVRSHTVSGVSFRSDNCVSSRMTENFCESTAAFNRKQCLGCMPRNDWSRAPVPAEVNLQSIYNSVLGNGRQTLEGVTAGIQYGAHNMVHGALGSVMGTFASPADPVFYAHHTMIDALHTVYYDCAVRNAVIRDRTRDPRTWTSCRNYFGRTILPTDVIMMQVSGRDGRFTSVWNAANNPLYDFFKDLPQRYIDYADTLGIAKHQYQYTFQGTTLADMNTQCYRFQATRRLLAEESAGYPSQASVYGVVKDPKQCLAKQANWMADATALASKFYKNPSDVNNQVQMMLCVYYNECLGGVFDYSDTFKENFRALVKPPCRQVIDDLARNDCIIGVVGWEKVLLKSYTCNSPSREFA</sequence>
<name>A0A067C631_SAPPC</name>
<feature type="signal peptide" evidence="3">
    <location>
        <begin position="1"/>
        <end position="18"/>
    </location>
</feature>
<dbReference type="SUPFAM" id="SSF48056">
    <property type="entry name" value="Di-copper centre-containing domain"/>
    <property type="match status" value="1"/>
</dbReference>
<proteinExistence type="predicted"/>
<dbReference type="PROSITE" id="PS00498">
    <property type="entry name" value="TYROSINASE_2"/>
    <property type="match status" value="1"/>
</dbReference>
<accession>A0A067C631</accession>
<protein>
    <recommendedName>
        <fullName evidence="4">Tyrosinase copper-binding domain-containing protein</fullName>
    </recommendedName>
</protein>
<evidence type="ECO:0000256" key="3">
    <source>
        <dbReference type="SAM" id="SignalP"/>
    </source>
</evidence>
<dbReference type="VEuPathDB" id="FungiDB:SPRG_12328"/>
<dbReference type="GO" id="GO:0046872">
    <property type="term" value="F:metal ion binding"/>
    <property type="evidence" value="ECO:0007669"/>
    <property type="project" value="UniProtKB-KW"/>
</dbReference>
<dbReference type="STRING" id="695850.A0A067C631"/>
<dbReference type="OMA" id="GFHQKFI"/>
<dbReference type="InterPro" id="IPR050316">
    <property type="entry name" value="Tyrosinase/Hemocyanin"/>
</dbReference>
<dbReference type="OrthoDB" id="6132182at2759"/>
<dbReference type="GO" id="GO:0016491">
    <property type="term" value="F:oxidoreductase activity"/>
    <property type="evidence" value="ECO:0007669"/>
    <property type="project" value="InterPro"/>
</dbReference>
<feature type="chain" id="PRO_5001634109" description="Tyrosinase copper-binding domain-containing protein" evidence="3">
    <location>
        <begin position="19"/>
        <end position="498"/>
    </location>
</feature>
<keyword evidence="3" id="KW-0732">Signal</keyword>
<gene>
    <name evidence="5" type="ORF">SPRG_12328</name>
</gene>
<evidence type="ECO:0000313" key="5">
    <source>
        <dbReference type="EMBL" id="KDO22242.1"/>
    </source>
</evidence>
<dbReference type="KEGG" id="spar:SPRG_12328"/>
<dbReference type="AlphaFoldDB" id="A0A067C631"/>
<evidence type="ECO:0000256" key="1">
    <source>
        <dbReference type="ARBA" id="ARBA00022723"/>
    </source>
</evidence>
<dbReference type="PRINTS" id="PR00092">
    <property type="entry name" value="TYROSINASE"/>
</dbReference>
<organism evidence="5 6">
    <name type="scientific">Saprolegnia parasitica (strain CBS 223.65)</name>
    <dbReference type="NCBI Taxonomy" id="695850"/>
    <lineage>
        <taxon>Eukaryota</taxon>
        <taxon>Sar</taxon>
        <taxon>Stramenopiles</taxon>
        <taxon>Oomycota</taxon>
        <taxon>Saprolegniomycetes</taxon>
        <taxon>Saprolegniales</taxon>
        <taxon>Saprolegniaceae</taxon>
        <taxon>Saprolegnia</taxon>
    </lineage>
</organism>
<dbReference type="PANTHER" id="PTHR11474:SF126">
    <property type="entry name" value="TYROSINASE-LIKE PROTEIN TYR-1-RELATED"/>
    <property type="match status" value="1"/>
</dbReference>
<evidence type="ECO:0000256" key="2">
    <source>
        <dbReference type="ARBA" id="ARBA00023008"/>
    </source>
</evidence>
<dbReference type="PANTHER" id="PTHR11474">
    <property type="entry name" value="TYROSINASE FAMILY MEMBER"/>
    <property type="match status" value="1"/>
</dbReference>
<dbReference type="InterPro" id="IPR002227">
    <property type="entry name" value="Tyrosinase_Cu-bd"/>
</dbReference>
<keyword evidence="1" id="KW-0479">Metal-binding</keyword>
<dbReference type="GeneID" id="24134296"/>
<dbReference type="InterPro" id="IPR008922">
    <property type="entry name" value="Di-copper_centre_dom_sf"/>
</dbReference>
<dbReference type="Proteomes" id="UP000030745">
    <property type="component" value="Unassembled WGS sequence"/>
</dbReference>
<dbReference type="Pfam" id="PF00264">
    <property type="entry name" value="Tyrosinase"/>
    <property type="match status" value="1"/>
</dbReference>
<reference evidence="5 6" key="1">
    <citation type="journal article" date="2013" name="PLoS Genet.">
        <title>Distinctive expansion of potential virulence genes in the genome of the oomycete fish pathogen Saprolegnia parasitica.</title>
        <authorList>
            <person name="Jiang R.H."/>
            <person name="de Bruijn I."/>
            <person name="Haas B.J."/>
            <person name="Belmonte R."/>
            <person name="Lobach L."/>
            <person name="Christie J."/>
            <person name="van den Ackerveken G."/>
            <person name="Bottin A."/>
            <person name="Bulone V."/>
            <person name="Diaz-Moreno S.M."/>
            <person name="Dumas B."/>
            <person name="Fan L."/>
            <person name="Gaulin E."/>
            <person name="Govers F."/>
            <person name="Grenville-Briggs L.J."/>
            <person name="Horner N.R."/>
            <person name="Levin J.Z."/>
            <person name="Mammella M."/>
            <person name="Meijer H.J."/>
            <person name="Morris P."/>
            <person name="Nusbaum C."/>
            <person name="Oome S."/>
            <person name="Phillips A.J."/>
            <person name="van Rooyen D."/>
            <person name="Rzeszutek E."/>
            <person name="Saraiva M."/>
            <person name="Secombes C.J."/>
            <person name="Seidl M.F."/>
            <person name="Snel B."/>
            <person name="Stassen J.H."/>
            <person name="Sykes S."/>
            <person name="Tripathy S."/>
            <person name="van den Berg H."/>
            <person name="Vega-Arreguin J.C."/>
            <person name="Wawra S."/>
            <person name="Young S.K."/>
            <person name="Zeng Q."/>
            <person name="Dieguez-Uribeondo J."/>
            <person name="Russ C."/>
            <person name="Tyler B.M."/>
            <person name="van West P."/>
        </authorList>
    </citation>
    <scope>NUCLEOTIDE SEQUENCE [LARGE SCALE GENOMIC DNA]</scope>
    <source>
        <strain evidence="5 6">CBS 223.65</strain>
    </source>
</reference>
<evidence type="ECO:0000313" key="6">
    <source>
        <dbReference type="Proteomes" id="UP000030745"/>
    </source>
</evidence>
<evidence type="ECO:0000259" key="4">
    <source>
        <dbReference type="PROSITE" id="PS00498"/>
    </source>
</evidence>
<dbReference type="EMBL" id="KK583272">
    <property type="protein sequence ID" value="KDO22242.1"/>
    <property type="molecule type" value="Genomic_DNA"/>
</dbReference>
<feature type="domain" description="Tyrosinase copper-binding" evidence="4">
    <location>
        <begin position="248"/>
        <end position="259"/>
    </location>
</feature>
<dbReference type="Gene3D" id="1.10.1280.10">
    <property type="entry name" value="Di-copper center containing domain from catechol oxidase"/>
    <property type="match status" value="1"/>
</dbReference>